<dbReference type="AlphaFoldDB" id="A0A916YUC3"/>
<dbReference type="RefSeq" id="WP_156522024.1">
    <property type="nucleotide sequence ID" value="NZ_BMIP01000001.1"/>
</dbReference>
<gene>
    <name evidence="1" type="ORF">GCM10010990_09060</name>
</gene>
<name>A0A916YUC3_9SPHN</name>
<organism evidence="1 2">
    <name type="scientific">Croceicoccus mobilis</name>
    <dbReference type="NCBI Taxonomy" id="1703339"/>
    <lineage>
        <taxon>Bacteria</taxon>
        <taxon>Pseudomonadati</taxon>
        <taxon>Pseudomonadota</taxon>
        <taxon>Alphaproteobacteria</taxon>
        <taxon>Sphingomonadales</taxon>
        <taxon>Erythrobacteraceae</taxon>
        <taxon>Croceicoccus</taxon>
    </lineage>
</organism>
<dbReference type="OrthoDB" id="7067268at2"/>
<evidence type="ECO:0000313" key="1">
    <source>
        <dbReference type="EMBL" id="GGD61780.1"/>
    </source>
</evidence>
<dbReference type="Proteomes" id="UP000612349">
    <property type="component" value="Unassembled WGS sequence"/>
</dbReference>
<accession>A0A916YUC3</accession>
<proteinExistence type="predicted"/>
<reference evidence="1" key="2">
    <citation type="submission" date="2020-09" db="EMBL/GenBank/DDBJ databases">
        <authorList>
            <person name="Sun Q."/>
            <person name="Zhou Y."/>
        </authorList>
    </citation>
    <scope>NUCLEOTIDE SEQUENCE</scope>
    <source>
        <strain evidence="1">CGMCC 1.15360</strain>
    </source>
</reference>
<evidence type="ECO:0000313" key="2">
    <source>
        <dbReference type="Proteomes" id="UP000612349"/>
    </source>
</evidence>
<reference evidence="1" key="1">
    <citation type="journal article" date="2014" name="Int. J. Syst. Evol. Microbiol.">
        <title>Complete genome sequence of Corynebacterium casei LMG S-19264T (=DSM 44701T), isolated from a smear-ripened cheese.</title>
        <authorList>
            <consortium name="US DOE Joint Genome Institute (JGI-PGF)"/>
            <person name="Walter F."/>
            <person name="Albersmeier A."/>
            <person name="Kalinowski J."/>
            <person name="Ruckert C."/>
        </authorList>
    </citation>
    <scope>NUCLEOTIDE SEQUENCE</scope>
    <source>
        <strain evidence="1">CGMCC 1.15360</strain>
    </source>
</reference>
<protein>
    <submittedName>
        <fullName evidence="1">Uncharacterized protein</fullName>
    </submittedName>
</protein>
<keyword evidence="2" id="KW-1185">Reference proteome</keyword>
<dbReference type="EMBL" id="BMIP01000001">
    <property type="protein sequence ID" value="GGD61780.1"/>
    <property type="molecule type" value="Genomic_DNA"/>
</dbReference>
<comment type="caution">
    <text evidence="1">The sequence shown here is derived from an EMBL/GenBank/DDBJ whole genome shotgun (WGS) entry which is preliminary data.</text>
</comment>
<sequence length="54" mass="5948">MADRISLRAAINAHCKSCSYDKEEPGGWRQQVQDCGVPRCALYAVRPVPKVSEG</sequence>